<protein>
    <submittedName>
        <fullName evidence="1">Uncharacterized protein</fullName>
    </submittedName>
</protein>
<organism evidence="1 2">
    <name type="scientific">Bremerella volcania</name>
    <dbReference type="NCBI Taxonomy" id="2527984"/>
    <lineage>
        <taxon>Bacteria</taxon>
        <taxon>Pseudomonadati</taxon>
        <taxon>Planctomycetota</taxon>
        <taxon>Planctomycetia</taxon>
        <taxon>Pirellulales</taxon>
        <taxon>Pirellulaceae</taxon>
        <taxon>Bremerella</taxon>
    </lineage>
</organism>
<keyword evidence="2" id="KW-1185">Reference proteome</keyword>
<evidence type="ECO:0000313" key="1">
    <source>
        <dbReference type="EMBL" id="QDU73436.1"/>
    </source>
</evidence>
<evidence type="ECO:0000313" key="2">
    <source>
        <dbReference type="Proteomes" id="UP000318626"/>
    </source>
</evidence>
<dbReference type="AlphaFoldDB" id="A0A518C2H8"/>
<name>A0A518C2H8_9BACT</name>
<dbReference type="Proteomes" id="UP000318626">
    <property type="component" value="Chromosome"/>
</dbReference>
<gene>
    <name evidence="1" type="ORF">Pan97_04070</name>
</gene>
<sequence length="99" mass="11124">MTTDEHQALADAISAFVATRELRFDRWQILSVEIPDPTQGAQHVVVNFSESPDQIEQAIKDNPDQAEEIREFLTPGWDARLTICDGKVTGLEWIGIDLC</sequence>
<dbReference type="RefSeq" id="WP_144970266.1">
    <property type="nucleotide sequence ID" value="NZ_CP036289.1"/>
</dbReference>
<dbReference type="EMBL" id="CP036289">
    <property type="protein sequence ID" value="QDU73436.1"/>
    <property type="molecule type" value="Genomic_DNA"/>
</dbReference>
<proteinExistence type="predicted"/>
<accession>A0A518C2H8</accession>
<dbReference type="KEGG" id="bvo:Pan97_04070"/>
<reference evidence="2" key="1">
    <citation type="submission" date="2019-02" db="EMBL/GenBank/DDBJ databases">
        <title>Deep-cultivation of Planctomycetes and their phenomic and genomic characterization uncovers novel biology.</title>
        <authorList>
            <person name="Wiegand S."/>
            <person name="Jogler M."/>
            <person name="Boedeker C."/>
            <person name="Pinto D."/>
            <person name="Vollmers J."/>
            <person name="Rivas-Marin E."/>
            <person name="Kohn T."/>
            <person name="Peeters S.H."/>
            <person name="Heuer A."/>
            <person name="Rast P."/>
            <person name="Oberbeckmann S."/>
            <person name="Bunk B."/>
            <person name="Jeske O."/>
            <person name="Meyerdierks A."/>
            <person name="Storesund J.E."/>
            <person name="Kallscheuer N."/>
            <person name="Luecker S."/>
            <person name="Lage O.M."/>
            <person name="Pohl T."/>
            <person name="Merkel B.J."/>
            <person name="Hornburger P."/>
            <person name="Mueller R.-W."/>
            <person name="Bruemmer F."/>
            <person name="Labrenz M."/>
            <person name="Spormann A.M."/>
            <person name="Op den Camp H."/>
            <person name="Overmann J."/>
            <person name="Amann R."/>
            <person name="Jetten M.S.M."/>
            <person name="Mascher T."/>
            <person name="Medema M.H."/>
            <person name="Devos D.P."/>
            <person name="Kaster A.-K."/>
            <person name="Ovreas L."/>
            <person name="Rohde M."/>
            <person name="Galperin M.Y."/>
            <person name="Jogler C."/>
        </authorList>
    </citation>
    <scope>NUCLEOTIDE SEQUENCE [LARGE SCALE GENOMIC DNA]</scope>
    <source>
        <strain evidence="2">Pan97</strain>
    </source>
</reference>